<organism evidence="3 4">
    <name type="scientific">Streptomyces katsurahamanus</name>
    <dbReference type="NCBI Taxonomy" id="2577098"/>
    <lineage>
        <taxon>Bacteria</taxon>
        <taxon>Bacillati</taxon>
        <taxon>Actinomycetota</taxon>
        <taxon>Actinomycetes</taxon>
        <taxon>Kitasatosporales</taxon>
        <taxon>Streptomycetaceae</taxon>
        <taxon>Streptomyces</taxon>
    </lineage>
</organism>
<evidence type="ECO:0000313" key="4">
    <source>
        <dbReference type="Proteomes" id="UP000460558"/>
    </source>
</evidence>
<accession>A0ABW9NRI6</accession>
<name>A0ABW9NRI6_9ACTN</name>
<comment type="caution">
    <text evidence="3">The sequence shown here is derived from an EMBL/GenBank/DDBJ whole genome shotgun (WGS) entry which is preliminary data.</text>
</comment>
<feature type="chain" id="PRO_5047268184" evidence="2">
    <location>
        <begin position="29"/>
        <end position="227"/>
    </location>
</feature>
<dbReference type="EMBL" id="VDEQ01000100">
    <property type="protein sequence ID" value="MQS35907.1"/>
    <property type="molecule type" value="Genomic_DNA"/>
</dbReference>
<dbReference type="RefSeq" id="WP_153482441.1">
    <property type="nucleotide sequence ID" value="NZ_VDEQ01000100.1"/>
</dbReference>
<proteinExistence type="predicted"/>
<reference evidence="3 4" key="1">
    <citation type="submission" date="2019-06" db="EMBL/GenBank/DDBJ databases">
        <title>Comparative genomics and metabolomics analyses of clavulanic acid producing Streptomyces species provides insight into specialized metabolism and evolution of beta-lactam biosynthetic gene clusters.</title>
        <authorList>
            <person name="Moore M.A."/>
            <person name="Cruz-Morales P."/>
            <person name="Barona Gomez F."/>
            <person name="Kapil T."/>
        </authorList>
    </citation>
    <scope>NUCLEOTIDE SEQUENCE [LARGE SCALE GENOMIC DNA]</scope>
    <source>
        <strain evidence="3 4">T-272</strain>
    </source>
</reference>
<gene>
    <name evidence="3" type="ORF">FFZ77_09925</name>
</gene>
<feature type="compositionally biased region" description="Acidic residues" evidence="1">
    <location>
        <begin position="53"/>
        <end position="62"/>
    </location>
</feature>
<sequence>MRVPKIACLLTAPSLAIVVLGVGSPALAEAPTPPAVETPIETPIETEPPAPPEETDLEDVVDGEAPAPPPEEEPPGGPGRLPAQPCLPGWIWESTKKYTGKHHKGVGVTQANHNATGRTGRSEFISEVAGEVGISVSGKLKAGASVVLAEIEAEYNVELSAKLTARVGNKYVTKTPPRTTTHARYGVYRLKTAGYNQYVYLNCTKGTKQNATVYSPRYIGWYVWETK</sequence>
<dbReference type="Proteomes" id="UP000460558">
    <property type="component" value="Unassembled WGS sequence"/>
</dbReference>
<evidence type="ECO:0000256" key="1">
    <source>
        <dbReference type="SAM" id="MobiDB-lite"/>
    </source>
</evidence>
<feature type="signal peptide" evidence="2">
    <location>
        <begin position="1"/>
        <end position="28"/>
    </location>
</feature>
<keyword evidence="2" id="KW-0732">Signal</keyword>
<evidence type="ECO:0000256" key="2">
    <source>
        <dbReference type="SAM" id="SignalP"/>
    </source>
</evidence>
<keyword evidence="4" id="KW-1185">Reference proteome</keyword>
<evidence type="ECO:0000313" key="3">
    <source>
        <dbReference type="EMBL" id="MQS35907.1"/>
    </source>
</evidence>
<protein>
    <submittedName>
        <fullName evidence="3">Uncharacterized protein</fullName>
    </submittedName>
</protein>
<feature type="region of interest" description="Disordered" evidence="1">
    <location>
        <begin position="26"/>
        <end position="86"/>
    </location>
</feature>